<dbReference type="Proteomes" id="UP001221217">
    <property type="component" value="Unassembled WGS sequence"/>
</dbReference>
<protein>
    <recommendedName>
        <fullName evidence="4">Zinc-finger domain-containing protein</fullName>
    </recommendedName>
</protein>
<evidence type="ECO:0000313" key="2">
    <source>
        <dbReference type="EMBL" id="MDC7226192.1"/>
    </source>
</evidence>
<keyword evidence="1" id="KW-0472">Membrane</keyword>
<name>A0AAJ1IBH8_9SPIO</name>
<reference evidence="2 3" key="1">
    <citation type="submission" date="2022-12" db="EMBL/GenBank/DDBJ databases">
        <title>Metagenome assembled genome from gulf of manar.</title>
        <authorList>
            <person name="Kohli P."/>
            <person name="Pk S."/>
            <person name="Venkata Ramana C."/>
            <person name="Sasikala C."/>
        </authorList>
    </citation>
    <scope>NUCLEOTIDE SEQUENCE [LARGE SCALE GENOMIC DNA]</scope>
    <source>
        <strain evidence="2">JB008</strain>
    </source>
</reference>
<keyword evidence="1" id="KW-0812">Transmembrane</keyword>
<organism evidence="2 3">
    <name type="scientific">Candidatus Thalassospirochaeta sargassi</name>
    <dbReference type="NCBI Taxonomy" id="3119039"/>
    <lineage>
        <taxon>Bacteria</taxon>
        <taxon>Pseudomonadati</taxon>
        <taxon>Spirochaetota</taxon>
        <taxon>Spirochaetia</taxon>
        <taxon>Spirochaetales</taxon>
        <taxon>Spirochaetaceae</taxon>
        <taxon>Candidatus Thalassospirochaeta</taxon>
    </lineage>
</organism>
<keyword evidence="1" id="KW-1133">Transmembrane helix</keyword>
<dbReference type="EMBL" id="JAQQAL010000011">
    <property type="protein sequence ID" value="MDC7226192.1"/>
    <property type="molecule type" value="Genomic_DNA"/>
</dbReference>
<accession>A0AAJ1IBH8</accession>
<feature type="transmembrane region" description="Helical" evidence="1">
    <location>
        <begin position="74"/>
        <end position="94"/>
    </location>
</feature>
<comment type="caution">
    <text evidence="2">The sequence shown here is derived from an EMBL/GenBank/DDBJ whole genome shotgun (WGS) entry which is preliminary data.</text>
</comment>
<evidence type="ECO:0000256" key="1">
    <source>
        <dbReference type="SAM" id="Phobius"/>
    </source>
</evidence>
<proteinExistence type="predicted"/>
<sequence length="144" mass="16169">MNCEDAKYKCQLLIDDELNEEEIAPLMGHLESCYKCRDEYIGLLKLRRKLNGIKGPAPDEEWFENLSRNKGRRFAGGAGFILMVVSWLLLAGYALYSLFSDSGEGLFIKIVVAAAVVSVIVLFITALTDRIKESKTDKYKGVIK</sequence>
<evidence type="ECO:0008006" key="4">
    <source>
        <dbReference type="Google" id="ProtNLM"/>
    </source>
</evidence>
<gene>
    <name evidence="2" type="ORF">PQJ61_05465</name>
</gene>
<feature type="transmembrane region" description="Helical" evidence="1">
    <location>
        <begin position="106"/>
        <end position="128"/>
    </location>
</feature>
<dbReference type="AlphaFoldDB" id="A0AAJ1IBH8"/>
<evidence type="ECO:0000313" key="3">
    <source>
        <dbReference type="Proteomes" id="UP001221217"/>
    </source>
</evidence>